<name>A0A3Q2VR88_HAPBU</name>
<evidence type="ECO:0000259" key="3">
    <source>
        <dbReference type="PROSITE" id="PS50041"/>
    </source>
</evidence>
<dbReference type="AlphaFoldDB" id="A0A3Q2VR88"/>
<keyword evidence="2" id="KW-1015">Disulfide bond</keyword>
<dbReference type="Pfam" id="PF00059">
    <property type="entry name" value="Lectin_C"/>
    <property type="match status" value="1"/>
</dbReference>
<accession>A0A3Q2VR88</accession>
<evidence type="ECO:0000313" key="4">
    <source>
        <dbReference type="Ensembl" id="ENSHBUP00000014797.1"/>
    </source>
</evidence>
<dbReference type="SMART" id="SM00034">
    <property type="entry name" value="CLECT"/>
    <property type="match status" value="1"/>
</dbReference>
<dbReference type="PROSITE" id="PS00615">
    <property type="entry name" value="C_TYPE_LECTIN_1"/>
    <property type="match status" value="1"/>
</dbReference>
<dbReference type="Ensembl" id="ENSHBUT00000022894.1">
    <property type="protein sequence ID" value="ENSHBUP00000014797.1"/>
    <property type="gene ID" value="ENSHBUG00000016693.1"/>
</dbReference>
<evidence type="ECO:0000256" key="1">
    <source>
        <dbReference type="ARBA" id="ARBA00022734"/>
    </source>
</evidence>
<dbReference type="OMA" id="NDWTGED"/>
<dbReference type="InterPro" id="IPR050111">
    <property type="entry name" value="C-type_lectin/snaclec_domain"/>
</dbReference>
<keyword evidence="1" id="KW-0430">Lectin</keyword>
<dbReference type="GeneTree" id="ENSGT01030000234575"/>
<evidence type="ECO:0000256" key="2">
    <source>
        <dbReference type="ARBA" id="ARBA00023157"/>
    </source>
</evidence>
<dbReference type="CDD" id="cd03590">
    <property type="entry name" value="CLECT_DC-SIGN_like"/>
    <property type="match status" value="1"/>
</dbReference>
<dbReference type="SUPFAM" id="SSF56436">
    <property type="entry name" value="C-type lectin-like"/>
    <property type="match status" value="1"/>
</dbReference>
<dbReference type="Gene3D" id="3.10.100.10">
    <property type="entry name" value="Mannose-Binding Protein A, subunit A"/>
    <property type="match status" value="1"/>
</dbReference>
<sequence>MTCICRKRWNKNIYRIKRASCYKETIVMKNLLKISSCNLFKDEPCYKCEDDWKEHGGNCYYFSTNSSSWNESRTVCKTKGGDLIDSREETTIEQIREYFWIGLTDSAEEGRWLWVDGSPLTFWFFHEPDDWTEEDSDGEDCARMGPMFWFDKSCKARQRSICEKPAAAVCPHFSSGTTVGVEDTMSYFSKANAANI</sequence>
<proteinExistence type="predicted"/>
<reference evidence="4" key="2">
    <citation type="submission" date="2025-09" db="UniProtKB">
        <authorList>
            <consortium name="Ensembl"/>
        </authorList>
    </citation>
    <scope>IDENTIFICATION</scope>
</reference>
<evidence type="ECO:0000313" key="5">
    <source>
        <dbReference type="Proteomes" id="UP000264840"/>
    </source>
</evidence>
<dbReference type="InterPro" id="IPR001304">
    <property type="entry name" value="C-type_lectin-like"/>
</dbReference>
<keyword evidence="5" id="KW-1185">Reference proteome</keyword>
<organism evidence="4 5">
    <name type="scientific">Haplochromis burtoni</name>
    <name type="common">Burton's mouthbrooder</name>
    <name type="synonym">Chromis burtoni</name>
    <dbReference type="NCBI Taxonomy" id="8153"/>
    <lineage>
        <taxon>Eukaryota</taxon>
        <taxon>Metazoa</taxon>
        <taxon>Chordata</taxon>
        <taxon>Craniata</taxon>
        <taxon>Vertebrata</taxon>
        <taxon>Euteleostomi</taxon>
        <taxon>Actinopterygii</taxon>
        <taxon>Neopterygii</taxon>
        <taxon>Teleostei</taxon>
        <taxon>Neoteleostei</taxon>
        <taxon>Acanthomorphata</taxon>
        <taxon>Ovalentaria</taxon>
        <taxon>Cichlomorphae</taxon>
        <taxon>Cichliformes</taxon>
        <taxon>Cichlidae</taxon>
        <taxon>African cichlids</taxon>
        <taxon>Pseudocrenilabrinae</taxon>
        <taxon>Haplochromini</taxon>
        <taxon>Haplochromis</taxon>
    </lineage>
</organism>
<dbReference type="InterPro" id="IPR016187">
    <property type="entry name" value="CTDL_fold"/>
</dbReference>
<dbReference type="InterPro" id="IPR016186">
    <property type="entry name" value="C-type_lectin-like/link_sf"/>
</dbReference>
<reference evidence="4" key="1">
    <citation type="submission" date="2025-08" db="UniProtKB">
        <authorList>
            <consortium name="Ensembl"/>
        </authorList>
    </citation>
    <scope>IDENTIFICATION</scope>
</reference>
<dbReference type="Proteomes" id="UP000264840">
    <property type="component" value="Unplaced"/>
</dbReference>
<dbReference type="InterPro" id="IPR018378">
    <property type="entry name" value="C-type_lectin_CS"/>
</dbReference>
<dbReference type="InterPro" id="IPR033989">
    <property type="entry name" value="CD209-like_CTLD"/>
</dbReference>
<dbReference type="PANTHER" id="PTHR22803">
    <property type="entry name" value="MANNOSE, PHOSPHOLIPASE, LECTIN RECEPTOR RELATED"/>
    <property type="match status" value="1"/>
</dbReference>
<protein>
    <submittedName>
        <fullName evidence="4">C-type lectin domain family 4 member E-like</fullName>
    </submittedName>
</protein>
<dbReference type="GO" id="GO:0030246">
    <property type="term" value="F:carbohydrate binding"/>
    <property type="evidence" value="ECO:0007669"/>
    <property type="project" value="UniProtKB-KW"/>
</dbReference>
<feature type="domain" description="C-type lectin" evidence="3">
    <location>
        <begin position="55"/>
        <end position="163"/>
    </location>
</feature>
<dbReference type="PROSITE" id="PS50041">
    <property type="entry name" value="C_TYPE_LECTIN_2"/>
    <property type="match status" value="1"/>
</dbReference>